<dbReference type="Proteomes" id="UP000481454">
    <property type="component" value="Unassembled WGS sequence"/>
</dbReference>
<sequence length="111" mass="12923">MSEYCEHSHFECCCGKDCDTCPYSLRVVKEYRITNPSSMSKREKLIQQKVDQMINEAEHALFPIRLRWGIDKKEDIVNRIEIADIARNTPEEAKHIILLLFSNGGVSYRFA</sequence>
<organism evidence="1 2">
    <name type="scientific">Clostridium perfringens</name>
    <dbReference type="NCBI Taxonomy" id="1502"/>
    <lineage>
        <taxon>Bacteria</taxon>
        <taxon>Bacillati</taxon>
        <taxon>Bacillota</taxon>
        <taxon>Clostridia</taxon>
        <taxon>Eubacteriales</taxon>
        <taxon>Clostridiaceae</taxon>
        <taxon>Clostridium</taxon>
    </lineage>
</organism>
<comment type="caution">
    <text evidence="1">The sequence shown here is derived from an EMBL/GenBank/DDBJ whole genome shotgun (WGS) entry which is preliminary data.</text>
</comment>
<dbReference type="RefSeq" id="WP_164801040.1">
    <property type="nucleotide sequence ID" value="NZ_JAALLZ010000006.1"/>
</dbReference>
<name>A0AAP6WPW3_CLOPF</name>
<evidence type="ECO:0000313" key="2">
    <source>
        <dbReference type="Proteomes" id="UP000481454"/>
    </source>
</evidence>
<reference evidence="1 2" key="1">
    <citation type="submission" date="2020-02" db="EMBL/GenBank/DDBJ databases">
        <title>Genomic Insights into the Phylogeny and Genetic Plasticity of the Human and Animal Enteric Pathogen Clostridium perfringens.</title>
        <authorList>
            <person name="Feng Y."/>
            <person name="Hu Y."/>
        </authorList>
    </citation>
    <scope>NUCLEOTIDE SEQUENCE [LARGE SCALE GENOMIC DNA]</scope>
    <source>
        <strain evidence="1 2">CP-40</strain>
    </source>
</reference>
<evidence type="ECO:0000313" key="1">
    <source>
        <dbReference type="EMBL" id="NGU31110.1"/>
    </source>
</evidence>
<dbReference type="EMBL" id="JAALLZ010000006">
    <property type="protein sequence ID" value="NGU31110.1"/>
    <property type="molecule type" value="Genomic_DNA"/>
</dbReference>
<proteinExistence type="predicted"/>
<dbReference type="AlphaFoldDB" id="A0AAP6WPW3"/>
<gene>
    <name evidence="1" type="ORF">G6Z34_13545</name>
</gene>
<protein>
    <submittedName>
        <fullName evidence="1">Uncharacterized protein</fullName>
    </submittedName>
</protein>
<accession>A0AAP6WPW3</accession>